<dbReference type="PROSITE" id="PS51257">
    <property type="entry name" value="PROKAR_LIPOPROTEIN"/>
    <property type="match status" value="1"/>
</dbReference>
<dbReference type="SUPFAM" id="SSF52266">
    <property type="entry name" value="SGNH hydrolase"/>
    <property type="match status" value="1"/>
</dbReference>
<dbReference type="InterPro" id="IPR036514">
    <property type="entry name" value="SGNH_hydro_sf"/>
</dbReference>
<reference evidence="4 5" key="1">
    <citation type="submission" date="2019-07" db="EMBL/GenBank/DDBJ databases">
        <title>Description of 53C-WASEF.</title>
        <authorList>
            <person name="Pitt A."/>
            <person name="Hahn M.W."/>
        </authorList>
    </citation>
    <scope>NUCLEOTIDE SEQUENCE [LARGE SCALE GENOMIC DNA]</scope>
    <source>
        <strain evidence="4 5">53C-WASEF</strain>
    </source>
</reference>
<evidence type="ECO:0000256" key="1">
    <source>
        <dbReference type="ARBA" id="ARBA00038184"/>
    </source>
</evidence>
<comment type="similarity">
    <text evidence="1">Belongs to the 'GDSL' lipolytic enzyme family. Platelet-activating factor acetylhydrolase IB beta/gamma subunits subfamily.</text>
</comment>
<dbReference type="Proteomes" id="UP000315648">
    <property type="component" value="Unassembled WGS sequence"/>
</dbReference>
<feature type="chain" id="PRO_5021803009" evidence="2">
    <location>
        <begin position="23"/>
        <end position="236"/>
    </location>
</feature>
<dbReference type="PANTHER" id="PTHR11852">
    <property type="entry name" value="PLATELET-ACTIVATING FACTOR ACETYLHYDROLASE"/>
    <property type="match status" value="1"/>
</dbReference>
<sequence length="236" mass="25512">MKPLTRLVPCVLLSLLGCVALSAQPAANPATNPVPRNDWMVQHEGFNARAKKGDVDVVFLGDSITAGWGGAGKTIWAERYTPLKAANFGIGGDRTQHVLWRVQNGNFAGITPKAVVLMIGTNNTGSDTAPQIAEGVEAIVKEIQTLTPKTKILLLAVFPRAEKSDNPARVKIGQINEIIAKLDDGQKVFFLDIGPKFLQPDGTLTRDIMPDLLHLSPAGYKIWADAIQDKLTELLK</sequence>
<proteinExistence type="inferred from homology"/>
<feature type="domain" description="SGNH hydrolase-type esterase" evidence="3">
    <location>
        <begin position="59"/>
        <end position="222"/>
    </location>
</feature>
<evidence type="ECO:0000313" key="5">
    <source>
        <dbReference type="Proteomes" id="UP000315648"/>
    </source>
</evidence>
<gene>
    <name evidence="4" type="ORF">FPL22_10975</name>
</gene>
<dbReference type="GO" id="GO:0016788">
    <property type="term" value="F:hydrolase activity, acting on ester bonds"/>
    <property type="evidence" value="ECO:0007669"/>
    <property type="project" value="UniProtKB-ARBA"/>
</dbReference>
<evidence type="ECO:0000256" key="2">
    <source>
        <dbReference type="SAM" id="SignalP"/>
    </source>
</evidence>
<dbReference type="OrthoDB" id="2513075at2"/>
<organism evidence="4 5">
    <name type="scientific">Rariglobus hedericola</name>
    <dbReference type="NCBI Taxonomy" id="2597822"/>
    <lineage>
        <taxon>Bacteria</taxon>
        <taxon>Pseudomonadati</taxon>
        <taxon>Verrucomicrobiota</taxon>
        <taxon>Opitutia</taxon>
        <taxon>Opitutales</taxon>
        <taxon>Opitutaceae</taxon>
        <taxon>Rariglobus</taxon>
    </lineage>
</organism>
<accession>A0A556QLL4</accession>
<protein>
    <submittedName>
        <fullName evidence="4">GDSL family lipase</fullName>
    </submittedName>
</protein>
<dbReference type="Gene3D" id="3.40.50.1110">
    <property type="entry name" value="SGNH hydrolase"/>
    <property type="match status" value="1"/>
</dbReference>
<keyword evidence="5" id="KW-1185">Reference proteome</keyword>
<evidence type="ECO:0000259" key="3">
    <source>
        <dbReference type="Pfam" id="PF13472"/>
    </source>
</evidence>
<name>A0A556QLL4_9BACT</name>
<dbReference type="PANTHER" id="PTHR11852:SF0">
    <property type="entry name" value="PLATELET-ACTIVATING FACTOR ACETYLHYDROLASE IB SUBUNIT BETA HOMOLOG"/>
    <property type="match status" value="1"/>
</dbReference>
<dbReference type="InterPro" id="IPR013830">
    <property type="entry name" value="SGNH_hydro"/>
</dbReference>
<comment type="caution">
    <text evidence="4">The sequence shown here is derived from an EMBL/GenBank/DDBJ whole genome shotgun (WGS) entry which is preliminary data.</text>
</comment>
<feature type="signal peptide" evidence="2">
    <location>
        <begin position="1"/>
        <end position="22"/>
    </location>
</feature>
<dbReference type="Pfam" id="PF13472">
    <property type="entry name" value="Lipase_GDSL_2"/>
    <property type="match status" value="1"/>
</dbReference>
<dbReference type="EMBL" id="VMBG01000002">
    <property type="protein sequence ID" value="TSJ77528.1"/>
    <property type="molecule type" value="Genomic_DNA"/>
</dbReference>
<evidence type="ECO:0000313" key="4">
    <source>
        <dbReference type="EMBL" id="TSJ77528.1"/>
    </source>
</evidence>
<dbReference type="CDD" id="cd01820">
    <property type="entry name" value="PAF_acetylesterase_like"/>
    <property type="match status" value="1"/>
</dbReference>
<keyword evidence="2" id="KW-0732">Signal</keyword>
<dbReference type="AlphaFoldDB" id="A0A556QLL4"/>